<evidence type="ECO:0000256" key="20">
    <source>
        <dbReference type="ARBA" id="ARBA00044924"/>
    </source>
</evidence>
<comment type="subcellular location">
    <subcellularLocation>
        <location evidence="1">Lysosome membrane</location>
        <topology evidence="1">Multi-pass membrane protein</topology>
    </subcellularLocation>
</comment>
<evidence type="ECO:0000256" key="1">
    <source>
        <dbReference type="ARBA" id="ARBA00004155"/>
    </source>
</evidence>
<evidence type="ECO:0000256" key="14">
    <source>
        <dbReference type="ARBA" id="ARBA00044898"/>
    </source>
</evidence>
<comment type="catalytic activity">
    <reaction evidence="19">
        <text>L-alanyl-L-lysine(out) = L-alanyl-L-lysine(in)</text>
        <dbReference type="Rhea" id="RHEA:79415"/>
        <dbReference type="ChEBI" id="CHEBI:192470"/>
    </reaction>
</comment>
<keyword evidence="5 25" id="KW-1133">Transmembrane helix</keyword>
<proteinExistence type="inferred from homology"/>
<feature type="transmembrane region" description="Helical" evidence="25">
    <location>
        <begin position="305"/>
        <end position="325"/>
    </location>
</feature>
<evidence type="ECO:0000256" key="3">
    <source>
        <dbReference type="ARBA" id="ARBA00022448"/>
    </source>
</evidence>
<dbReference type="RefSeq" id="WP_119330973.1">
    <property type="nucleotide sequence ID" value="NZ_JBHSJH010000003.1"/>
</dbReference>
<evidence type="ECO:0000256" key="8">
    <source>
        <dbReference type="ARBA" id="ARBA00044876"/>
    </source>
</evidence>
<evidence type="ECO:0000256" key="11">
    <source>
        <dbReference type="ARBA" id="ARBA00044884"/>
    </source>
</evidence>
<comment type="catalytic activity">
    <reaction evidence="18">
        <text>L-histidyl-L-alpha-amino acid(out) = L-histidyl-L-alpha-amino acid(in)</text>
        <dbReference type="Rhea" id="RHEA:79379"/>
        <dbReference type="ChEBI" id="CHEBI:229964"/>
    </reaction>
</comment>
<feature type="transmembrane region" description="Helical" evidence="25">
    <location>
        <begin position="160"/>
        <end position="184"/>
    </location>
</feature>
<feature type="transmembrane region" description="Helical" evidence="25">
    <location>
        <begin position="248"/>
        <end position="269"/>
    </location>
</feature>
<dbReference type="PANTHER" id="PTHR23512">
    <property type="entry name" value="MAJOR FACILITATOR SUPERFAMILY DOMAIN-CONTAINING PROTEIN 1"/>
    <property type="match status" value="1"/>
</dbReference>
<evidence type="ECO:0000256" key="16">
    <source>
        <dbReference type="ARBA" id="ARBA00044900"/>
    </source>
</evidence>
<dbReference type="Proteomes" id="UP001595926">
    <property type="component" value="Unassembled WGS sequence"/>
</dbReference>
<evidence type="ECO:0000256" key="19">
    <source>
        <dbReference type="ARBA" id="ARBA00044919"/>
    </source>
</evidence>
<evidence type="ECO:0000256" key="12">
    <source>
        <dbReference type="ARBA" id="ARBA00044891"/>
    </source>
</evidence>
<evidence type="ECO:0000256" key="13">
    <source>
        <dbReference type="ARBA" id="ARBA00044893"/>
    </source>
</evidence>
<evidence type="ECO:0000256" key="5">
    <source>
        <dbReference type="ARBA" id="ARBA00022989"/>
    </source>
</evidence>
<comment type="catalytic activity">
    <reaction evidence="12">
        <text>L-lysyl-L-alpha-amino acid(out) = L-lysyl-L-alpha-amino acid(in)</text>
        <dbReference type="Rhea" id="RHEA:79387"/>
        <dbReference type="ChEBI" id="CHEBI:229965"/>
    </reaction>
</comment>
<comment type="catalytic activity">
    <reaction evidence="9">
        <text>L-histidyl-glycine(out) = L-histidyl-glycine(in)</text>
        <dbReference type="Rhea" id="RHEA:79395"/>
        <dbReference type="ChEBI" id="CHEBI:229957"/>
    </reaction>
</comment>
<evidence type="ECO:0000256" key="2">
    <source>
        <dbReference type="ARBA" id="ARBA00008335"/>
    </source>
</evidence>
<keyword evidence="4 25" id="KW-0812">Transmembrane</keyword>
<comment type="similarity">
    <text evidence="2">Belongs to the major facilitator superfamily.</text>
</comment>
<comment type="function">
    <text evidence="23">Lysosomal dipeptide uniporter that selectively exports lysine, arginine or histidine-containing dipeptides with a net positive charge from the lysosome lumen into the cytosol. Could play a role in a specific type of protein O-glycosylation indirectly regulating macrophages migration and tissue invasion. Also essential for liver homeostasis.</text>
</comment>
<dbReference type="InterPro" id="IPR052187">
    <property type="entry name" value="MFSD1"/>
</dbReference>
<evidence type="ECO:0000313" key="28">
    <source>
        <dbReference type="Proteomes" id="UP001595926"/>
    </source>
</evidence>
<evidence type="ECO:0000256" key="22">
    <source>
        <dbReference type="ARBA" id="ARBA00045018"/>
    </source>
</evidence>
<name>A0ABV9TFH3_9GAMM</name>
<comment type="subunit">
    <text evidence="24">Homodimer. Interacts with lysosomal protein GLMP (via lumenal domain); the interaction starts while both proteins are still in the endoplasmic reticulum and is required for stabilization of MFSD1 in lysosomes but has no direct effect on its targeting to lysosomes or transporter activity.</text>
</comment>
<gene>
    <name evidence="27" type="ORF">ACFPDQ_08220</name>
</gene>
<dbReference type="PANTHER" id="PTHR23512:SF3">
    <property type="entry name" value="MAJOR FACILITATOR SUPERFAMILY DOMAIN-CONTAINING PROTEIN 1"/>
    <property type="match status" value="1"/>
</dbReference>
<comment type="catalytic activity">
    <reaction evidence="15">
        <text>L-arginyl-L-alpha-amino acid(out) = L-arginyl-L-alpha-amino acid(in)</text>
        <dbReference type="Rhea" id="RHEA:79371"/>
        <dbReference type="ChEBI" id="CHEBI:84315"/>
    </reaction>
</comment>
<comment type="catalytic activity">
    <reaction evidence="17">
        <text>L-arginyl-glycine(out) = L-arginyl-glycine(in)</text>
        <dbReference type="Rhea" id="RHEA:79391"/>
        <dbReference type="ChEBI" id="CHEBI:229955"/>
    </reaction>
</comment>
<feature type="domain" description="Major facilitator superfamily (MFS) profile" evidence="26">
    <location>
        <begin position="8"/>
        <end position="395"/>
    </location>
</feature>
<feature type="transmembrane region" description="Helical" evidence="25">
    <location>
        <begin position="75"/>
        <end position="94"/>
    </location>
</feature>
<keyword evidence="28" id="KW-1185">Reference proteome</keyword>
<comment type="catalytic activity">
    <reaction evidence="13">
        <text>L-alpha-aminoacyl-L-lysine(out) = L-alpha-aminoacyl-L-lysine(in)</text>
        <dbReference type="Rhea" id="RHEA:79383"/>
        <dbReference type="ChEBI" id="CHEBI:229966"/>
    </reaction>
</comment>
<organism evidence="27 28">
    <name type="scientific">Pseudofrancisella aestuarii</name>
    <dbReference type="NCBI Taxonomy" id="2670347"/>
    <lineage>
        <taxon>Bacteria</taxon>
        <taxon>Pseudomonadati</taxon>
        <taxon>Pseudomonadota</taxon>
        <taxon>Gammaproteobacteria</taxon>
        <taxon>Thiotrichales</taxon>
        <taxon>Francisellaceae</taxon>
        <taxon>Pseudofrancisella</taxon>
    </lineage>
</organism>
<feature type="transmembrane region" description="Helical" evidence="25">
    <location>
        <begin position="213"/>
        <end position="236"/>
    </location>
</feature>
<feature type="transmembrane region" description="Helical" evidence="25">
    <location>
        <begin position="130"/>
        <end position="148"/>
    </location>
</feature>
<evidence type="ECO:0000256" key="6">
    <source>
        <dbReference type="ARBA" id="ARBA00023136"/>
    </source>
</evidence>
<evidence type="ECO:0000256" key="25">
    <source>
        <dbReference type="SAM" id="Phobius"/>
    </source>
</evidence>
<evidence type="ECO:0000256" key="18">
    <source>
        <dbReference type="ARBA" id="ARBA00044912"/>
    </source>
</evidence>
<comment type="caution">
    <text evidence="27">The sequence shown here is derived from an EMBL/GenBank/DDBJ whole genome shotgun (WGS) entry which is preliminary data.</text>
</comment>
<dbReference type="InterPro" id="IPR020846">
    <property type="entry name" value="MFS_dom"/>
</dbReference>
<feature type="transmembrane region" description="Helical" evidence="25">
    <location>
        <begin position="370"/>
        <end position="390"/>
    </location>
</feature>
<keyword evidence="7" id="KW-0458">Lysosome</keyword>
<dbReference type="SUPFAM" id="SSF103473">
    <property type="entry name" value="MFS general substrate transporter"/>
    <property type="match status" value="1"/>
</dbReference>
<feature type="transmembrane region" description="Helical" evidence="25">
    <location>
        <begin position="281"/>
        <end position="299"/>
    </location>
</feature>
<evidence type="ECO:0000256" key="10">
    <source>
        <dbReference type="ARBA" id="ARBA00044881"/>
    </source>
</evidence>
<protein>
    <recommendedName>
        <fullName evidence="21">Lysosomal dipeptide transporter MFSD1</fullName>
    </recommendedName>
    <alternativeName>
        <fullName evidence="22">Major facilitator superfamily domain-containing protein 1</fullName>
    </alternativeName>
</protein>
<dbReference type="InterPro" id="IPR036259">
    <property type="entry name" value="MFS_trans_sf"/>
</dbReference>
<comment type="catalytic activity">
    <reaction evidence="11">
        <text>L-alpha-aminoacyl-L-histidine(out) = L-alpha-aminoacyl-L-histidine(in)</text>
        <dbReference type="Rhea" id="RHEA:79375"/>
        <dbReference type="ChEBI" id="CHEBI:229967"/>
    </reaction>
</comment>
<evidence type="ECO:0000256" key="17">
    <source>
        <dbReference type="ARBA" id="ARBA00044903"/>
    </source>
</evidence>
<comment type="catalytic activity">
    <reaction evidence="14">
        <text>L-aspartyl-L-lysine(out) = L-aspartyl-L-lysine(in)</text>
        <dbReference type="Rhea" id="RHEA:79411"/>
        <dbReference type="ChEBI" id="CHEBI:229953"/>
    </reaction>
</comment>
<evidence type="ECO:0000256" key="21">
    <source>
        <dbReference type="ARBA" id="ARBA00044985"/>
    </source>
</evidence>
<accession>A0ABV9TFH3</accession>
<evidence type="ECO:0000256" key="4">
    <source>
        <dbReference type="ARBA" id="ARBA00022692"/>
    </source>
</evidence>
<feature type="transmembrane region" description="Helical" evidence="25">
    <location>
        <begin position="337"/>
        <end position="358"/>
    </location>
</feature>
<comment type="catalytic activity">
    <reaction evidence="10">
        <text>L-alpha-aminoacyl-L-arginine(out) = L-alpha-aminoacyl-L-arginine(in)</text>
        <dbReference type="Rhea" id="RHEA:79367"/>
        <dbReference type="ChEBI" id="CHEBI:229968"/>
    </reaction>
</comment>
<dbReference type="Pfam" id="PF07690">
    <property type="entry name" value="MFS_1"/>
    <property type="match status" value="1"/>
</dbReference>
<keyword evidence="3" id="KW-0813">Transport</keyword>
<feature type="transmembrane region" description="Helical" evidence="25">
    <location>
        <begin position="46"/>
        <end position="68"/>
    </location>
</feature>
<dbReference type="PROSITE" id="PS50850">
    <property type="entry name" value="MFS"/>
    <property type="match status" value="1"/>
</dbReference>
<evidence type="ECO:0000256" key="15">
    <source>
        <dbReference type="ARBA" id="ARBA00044899"/>
    </source>
</evidence>
<comment type="catalytic activity">
    <reaction evidence="20">
        <text>L-lysyl-glycine(out) = L-lysyl-glycine(in)</text>
        <dbReference type="Rhea" id="RHEA:79407"/>
        <dbReference type="ChEBI" id="CHEBI:191202"/>
    </reaction>
</comment>
<keyword evidence="6 25" id="KW-0472">Membrane</keyword>
<feature type="transmembrane region" description="Helical" evidence="25">
    <location>
        <begin position="100"/>
        <end position="118"/>
    </location>
</feature>
<evidence type="ECO:0000256" key="9">
    <source>
        <dbReference type="ARBA" id="ARBA00044878"/>
    </source>
</evidence>
<evidence type="ECO:0000256" key="23">
    <source>
        <dbReference type="ARBA" id="ARBA00045709"/>
    </source>
</evidence>
<evidence type="ECO:0000256" key="24">
    <source>
        <dbReference type="ARBA" id="ARBA00046376"/>
    </source>
</evidence>
<evidence type="ECO:0000313" key="27">
    <source>
        <dbReference type="EMBL" id="MFC4893035.1"/>
    </source>
</evidence>
<sequence length="403" mass="44698">MKKTNFFSILIIGISFYCYEFFLRILTGAYQEQIVSYFSINTHTGFSFLVSSYNITYLLMQIPAGVLLDRFGSKKVLISATLICGLGNILFVLGSYNMALVGRLLVGIGSSFAFIGVLKLARENLSLKYFGLVASIVISLGTLAAAFSQQLSVYISSYNASWISVFIYSGILAVPLSLLFLLFLPSNENTINLMPKIGDITNLTKKLLKNKTLWLNASWASLIYIPTVVLTSQYGVFYFKSIYNINDLSGTTLITSLFMGWVIFSPIMATIIHKFGERKTIHICIIGILITIILLDSRILSNNLILLTFLFGSFSAVQVLVWHFFNKICPTNISGLGIAITNMIITLITELGQLAVGVSLDVTKVVNLNYPSKTITACFLAFTLLGYYLIIKSLKKFDNRQIG</sequence>
<dbReference type="InterPro" id="IPR011701">
    <property type="entry name" value="MFS"/>
</dbReference>
<reference evidence="28" key="1">
    <citation type="journal article" date="2019" name="Int. J. Syst. Evol. Microbiol.">
        <title>The Global Catalogue of Microorganisms (GCM) 10K type strain sequencing project: providing services to taxonomists for standard genome sequencing and annotation.</title>
        <authorList>
            <consortium name="The Broad Institute Genomics Platform"/>
            <consortium name="The Broad Institute Genome Sequencing Center for Infectious Disease"/>
            <person name="Wu L."/>
            <person name="Ma J."/>
        </authorList>
    </citation>
    <scope>NUCLEOTIDE SEQUENCE [LARGE SCALE GENOMIC DNA]</scope>
    <source>
        <strain evidence="28">CGMCC 1.13718</strain>
    </source>
</reference>
<evidence type="ECO:0000259" key="26">
    <source>
        <dbReference type="PROSITE" id="PS50850"/>
    </source>
</evidence>
<dbReference type="Gene3D" id="1.20.1250.20">
    <property type="entry name" value="MFS general substrate transporter like domains"/>
    <property type="match status" value="2"/>
</dbReference>
<evidence type="ECO:0000256" key="7">
    <source>
        <dbReference type="ARBA" id="ARBA00023228"/>
    </source>
</evidence>
<comment type="catalytic activity">
    <reaction evidence="16">
        <text>L-lysyl-L-lysine(out) = L-lysyl-L-lysine(in)</text>
        <dbReference type="Rhea" id="RHEA:79403"/>
        <dbReference type="ChEBI" id="CHEBI:229956"/>
    </reaction>
</comment>
<comment type="catalytic activity">
    <reaction evidence="8">
        <text>L-lysyl-L-alanine(out) = L-lysyl-L-alanine(in)</text>
        <dbReference type="Rhea" id="RHEA:79399"/>
        <dbReference type="ChEBI" id="CHEBI:229954"/>
    </reaction>
</comment>
<dbReference type="EMBL" id="JBHSJH010000003">
    <property type="protein sequence ID" value="MFC4893035.1"/>
    <property type="molecule type" value="Genomic_DNA"/>
</dbReference>
<feature type="transmembrane region" description="Helical" evidence="25">
    <location>
        <begin position="7"/>
        <end position="26"/>
    </location>
</feature>